<dbReference type="AlphaFoldDB" id="A0AAW0E6W4"/>
<proteinExistence type="predicted"/>
<dbReference type="SUPFAM" id="SSF56796">
    <property type="entry name" value="Dehydroquinate synthase-like"/>
    <property type="match status" value="1"/>
</dbReference>
<dbReference type="InterPro" id="IPR056798">
    <property type="entry name" value="ADH_Fe_C"/>
</dbReference>
<feature type="domain" description="Alcohol dehydrogenase iron-type/glycerol dehydrogenase GldA" evidence="2">
    <location>
        <begin position="16"/>
        <end position="170"/>
    </location>
</feature>
<accession>A0AAW0E6W4</accession>
<dbReference type="GO" id="GO:0046872">
    <property type="term" value="F:metal ion binding"/>
    <property type="evidence" value="ECO:0007669"/>
    <property type="project" value="InterPro"/>
</dbReference>
<dbReference type="PANTHER" id="PTHR11496:SF97">
    <property type="entry name" value="ALCOHOL DEHYDROGENASE IRON-TYPE_GLYCEROL DEHYDROGENASE GLDA DOMAIN-CONTAINING PROTEIN"/>
    <property type="match status" value="1"/>
</dbReference>
<gene>
    <name evidence="4" type="ORF">R3P38DRAFT_2828771</name>
</gene>
<dbReference type="InterPro" id="IPR018211">
    <property type="entry name" value="ADH_Fe_CS"/>
</dbReference>
<dbReference type="EMBL" id="JAWWNJ010000002">
    <property type="protein sequence ID" value="KAK7061312.1"/>
    <property type="molecule type" value="Genomic_DNA"/>
</dbReference>
<evidence type="ECO:0000259" key="3">
    <source>
        <dbReference type="Pfam" id="PF25137"/>
    </source>
</evidence>
<dbReference type="Pfam" id="PF25137">
    <property type="entry name" value="ADH_Fe_C"/>
    <property type="match status" value="1"/>
</dbReference>
<dbReference type="InterPro" id="IPR001670">
    <property type="entry name" value="ADH_Fe/GldA"/>
</dbReference>
<sequence>MSALSGSYGWTDTLKRVHYGPGCVATALPKLIQTLGVKKGLIVTGRSLSTKTDVVSKVTEILKAQDAFGGVFTDFGQHTPVADVNACIKAFQDAGADFIVGLGGGSPIDGAKAAMYRIHEQKGIPPPPQIAIPTTLSAAEYSIGAGYTNESGEKVAVSHQLLAPAGVILDAELVLPTPTRLWISTGIRALDHSIESLYRPLVSHPAKILCYAAMTDLFKYLPLSKAEPDNVEARQKLLIAAWMSLWPTKWEQYSALGLSHTLGHRLGAKYSIPHGITSCLTLSAVVAVQHRLASPEDKEYLARSLFYLGEPSTGSIDGDIMKLAELVAGLVERLELKSTLREYNVPKEDLTKLAQGSDDAMEVLNGIF</sequence>
<keyword evidence="1" id="KW-0560">Oxidoreductase</keyword>
<dbReference type="Gene3D" id="3.40.50.1970">
    <property type="match status" value="1"/>
</dbReference>
<evidence type="ECO:0000259" key="2">
    <source>
        <dbReference type="Pfam" id="PF00465"/>
    </source>
</evidence>
<dbReference type="Proteomes" id="UP001362999">
    <property type="component" value="Unassembled WGS sequence"/>
</dbReference>
<dbReference type="GO" id="GO:0005739">
    <property type="term" value="C:mitochondrion"/>
    <property type="evidence" value="ECO:0007669"/>
    <property type="project" value="TreeGrafter"/>
</dbReference>
<dbReference type="InterPro" id="IPR039697">
    <property type="entry name" value="Alcohol_dehydrogenase_Fe"/>
</dbReference>
<dbReference type="GO" id="GO:0004022">
    <property type="term" value="F:alcohol dehydrogenase (NAD+) activity"/>
    <property type="evidence" value="ECO:0007669"/>
    <property type="project" value="TreeGrafter"/>
</dbReference>
<reference evidence="4 5" key="1">
    <citation type="journal article" date="2024" name="J Genomics">
        <title>Draft genome sequencing and assembly of Favolaschia claudopus CIRM-BRFM 2984 isolated from oak limbs.</title>
        <authorList>
            <person name="Navarro D."/>
            <person name="Drula E."/>
            <person name="Chaduli D."/>
            <person name="Cazenave R."/>
            <person name="Ahrendt S."/>
            <person name="Wang J."/>
            <person name="Lipzen A."/>
            <person name="Daum C."/>
            <person name="Barry K."/>
            <person name="Grigoriev I.V."/>
            <person name="Favel A."/>
            <person name="Rosso M.N."/>
            <person name="Martin F."/>
        </authorList>
    </citation>
    <scope>NUCLEOTIDE SEQUENCE [LARGE SCALE GENOMIC DNA]</scope>
    <source>
        <strain evidence="4 5">CIRM-BRFM 2984</strain>
    </source>
</reference>
<keyword evidence="5" id="KW-1185">Reference proteome</keyword>
<dbReference type="PANTHER" id="PTHR11496">
    <property type="entry name" value="ALCOHOL DEHYDROGENASE"/>
    <property type="match status" value="1"/>
</dbReference>
<dbReference type="CDD" id="cd08192">
    <property type="entry name" value="MAR-like"/>
    <property type="match status" value="1"/>
</dbReference>
<evidence type="ECO:0000313" key="5">
    <source>
        <dbReference type="Proteomes" id="UP001362999"/>
    </source>
</evidence>
<evidence type="ECO:0000313" key="4">
    <source>
        <dbReference type="EMBL" id="KAK7061312.1"/>
    </source>
</evidence>
<protein>
    <submittedName>
        <fullName evidence="4">Alcohol dehydrogenase IV</fullName>
    </submittedName>
</protein>
<evidence type="ECO:0000256" key="1">
    <source>
        <dbReference type="ARBA" id="ARBA00023002"/>
    </source>
</evidence>
<dbReference type="PROSITE" id="PS00060">
    <property type="entry name" value="ADH_IRON_2"/>
    <property type="match status" value="1"/>
</dbReference>
<comment type="caution">
    <text evidence="4">The sequence shown here is derived from an EMBL/GenBank/DDBJ whole genome shotgun (WGS) entry which is preliminary data.</text>
</comment>
<dbReference type="Pfam" id="PF00465">
    <property type="entry name" value="Fe-ADH"/>
    <property type="match status" value="1"/>
</dbReference>
<dbReference type="Gene3D" id="1.20.1090.10">
    <property type="entry name" value="Dehydroquinate synthase-like - alpha domain"/>
    <property type="match status" value="1"/>
</dbReference>
<name>A0AAW0E6W4_9AGAR</name>
<feature type="domain" description="Fe-containing alcohol dehydrogenase-like C-terminal" evidence="3">
    <location>
        <begin position="183"/>
        <end position="356"/>
    </location>
</feature>
<organism evidence="4 5">
    <name type="scientific">Favolaschia claudopus</name>
    <dbReference type="NCBI Taxonomy" id="2862362"/>
    <lineage>
        <taxon>Eukaryota</taxon>
        <taxon>Fungi</taxon>
        <taxon>Dikarya</taxon>
        <taxon>Basidiomycota</taxon>
        <taxon>Agaricomycotina</taxon>
        <taxon>Agaricomycetes</taxon>
        <taxon>Agaricomycetidae</taxon>
        <taxon>Agaricales</taxon>
        <taxon>Marasmiineae</taxon>
        <taxon>Mycenaceae</taxon>
        <taxon>Favolaschia</taxon>
    </lineage>
</organism>